<dbReference type="SUPFAM" id="SSF56784">
    <property type="entry name" value="HAD-like"/>
    <property type="match status" value="1"/>
</dbReference>
<dbReference type="PANTHER" id="PTHR43611:SF3">
    <property type="entry name" value="FLAVIN MONONUCLEOTIDE HYDROLASE 1, CHLOROPLATIC"/>
    <property type="match status" value="1"/>
</dbReference>
<dbReference type="PRINTS" id="PR00413">
    <property type="entry name" value="HADHALOGNASE"/>
</dbReference>
<gene>
    <name evidence="1" type="ORF">L1F31_12980</name>
</gene>
<evidence type="ECO:0000313" key="2">
    <source>
        <dbReference type="Proteomes" id="UP001064879"/>
    </source>
</evidence>
<proteinExistence type="predicted"/>
<accession>A0ABY5SKG0</accession>
<dbReference type="InterPro" id="IPR023214">
    <property type="entry name" value="HAD_sf"/>
</dbReference>
<dbReference type="PANTHER" id="PTHR43611">
    <property type="entry name" value="ALPHA-D-GLUCOSE 1-PHOSPHATE PHOSPHATASE"/>
    <property type="match status" value="1"/>
</dbReference>
<dbReference type="InterPro" id="IPR036412">
    <property type="entry name" value="HAD-like_sf"/>
</dbReference>
<dbReference type="Proteomes" id="UP001064879">
    <property type="component" value="Chromosome"/>
</dbReference>
<evidence type="ECO:0000313" key="1">
    <source>
        <dbReference type="EMBL" id="UVI35025.1"/>
    </source>
</evidence>
<keyword evidence="1" id="KW-0378">Hydrolase</keyword>
<dbReference type="InterPro" id="IPR006439">
    <property type="entry name" value="HAD-SF_hydro_IA"/>
</dbReference>
<dbReference type="GO" id="GO:0016787">
    <property type="term" value="F:hydrolase activity"/>
    <property type="evidence" value="ECO:0007669"/>
    <property type="project" value="UniProtKB-KW"/>
</dbReference>
<dbReference type="Gene3D" id="3.40.50.1000">
    <property type="entry name" value="HAD superfamily/HAD-like"/>
    <property type="match status" value="1"/>
</dbReference>
<organism evidence="1 2">
    <name type="scientific">Brevibacterium spongiae</name>
    <dbReference type="NCBI Taxonomy" id="2909672"/>
    <lineage>
        <taxon>Bacteria</taxon>
        <taxon>Bacillati</taxon>
        <taxon>Actinomycetota</taxon>
        <taxon>Actinomycetes</taxon>
        <taxon>Micrococcales</taxon>
        <taxon>Brevibacteriaceae</taxon>
        <taxon>Brevibacterium</taxon>
    </lineage>
</organism>
<reference evidence="1" key="1">
    <citation type="submission" date="2022-03" db="EMBL/GenBank/DDBJ databases">
        <title>Brevibacterium spongiae sp. nov., isolated from marine sponge.</title>
        <authorList>
            <person name="Li Z."/>
            <person name="Zhang M."/>
        </authorList>
    </citation>
    <scope>NUCLEOTIDE SEQUENCE</scope>
    <source>
        <strain evidence="1">WHS-Z9</strain>
    </source>
</reference>
<dbReference type="EMBL" id="CP093443">
    <property type="protein sequence ID" value="UVI35025.1"/>
    <property type="molecule type" value="Genomic_DNA"/>
</dbReference>
<name>A0ABY5SKG0_9MICO</name>
<keyword evidence="2" id="KW-1185">Reference proteome</keyword>
<protein>
    <submittedName>
        <fullName evidence="1">HAD family hydrolase</fullName>
    </submittedName>
</protein>
<sequence>MLEIVDDDAVWPQFQSRWQERSGFSAEEYRSRIRAADLPVIDCRADTRTEYWSKIGRALEMDSSLVEAMQADMWDEYCGRLNVELFDYAKSLKSRIGVAILSNSVDGARDEEERRFGFSAVFDPIIYSHESGLLKPEPEAYENALERLGAEPADVLFIDDHEVCAGGARAVGVNGIVHCDNASTIAAIEQFLRQKK</sequence>
<dbReference type="Pfam" id="PF00702">
    <property type="entry name" value="Hydrolase"/>
    <property type="match status" value="1"/>
</dbReference>
<dbReference type="NCBIfam" id="TIGR01509">
    <property type="entry name" value="HAD-SF-IA-v3"/>
    <property type="match status" value="1"/>
</dbReference>